<organism evidence="1 2">
    <name type="scientific">Ladona fulva</name>
    <name type="common">Scarce chaser dragonfly</name>
    <name type="synonym">Libellula fulva</name>
    <dbReference type="NCBI Taxonomy" id="123851"/>
    <lineage>
        <taxon>Eukaryota</taxon>
        <taxon>Metazoa</taxon>
        <taxon>Ecdysozoa</taxon>
        <taxon>Arthropoda</taxon>
        <taxon>Hexapoda</taxon>
        <taxon>Insecta</taxon>
        <taxon>Pterygota</taxon>
        <taxon>Palaeoptera</taxon>
        <taxon>Odonata</taxon>
        <taxon>Epiprocta</taxon>
        <taxon>Anisoptera</taxon>
        <taxon>Libelluloidea</taxon>
        <taxon>Libellulidae</taxon>
        <taxon>Ladona</taxon>
    </lineage>
</organism>
<accession>A0A8K0NZH8</accession>
<name>A0A8K0NZH8_LADFU</name>
<evidence type="ECO:0000313" key="2">
    <source>
        <dbReference type="Proteomes" id="UP000792457"/>
    </source>
</evidence>
<dbReference type="OrthoDB" id="8195432at2759"/>
<keyword evidence="2" id="KW-1185">Reference proteome</keyword>
<dbReference type="EMBL" id="KZ308244">
    <property type="protein sequence ID" value="KAG8225604.1"/>
    <property type="molecule type" value="Genomic_DNA"/>
</dbReference>
<evidence type="ECO:0000313" key="1">
    <source>
        <dbReference type="EMBL" id="KAG8225604.1"/>
    </source>
</evidence>
<reference evidence="1" key="1">
    <citation type="submission" date="2013-04" db="EMBL/GenBank/DDBJ databases">
        <authorList>
            <person name="Qu J."/>
            <person name="Murali S.C."/>
            <person name="Bandaranaike D."/>
            <person name="Bellair M."/>
            <person name="Blankenburg K."/>
            <person name="Chao H."/>
            <person name="Dinh H."/>
            <person name="Doddapaneni H."/>
            <person name="Downs B."/>
            <person name="Dugan-Rocha S."/>
            <person name="Elkadiri S."/>
            <person name="Gnanaolivu R.D."/>
            <person name="Hernandez B."/>
            <person name="Javaid M."/>
            <person name="Jayaseelan J.C."/>
            <person name="Lee S."/>
            <person name="Li M."/>
            <person name="Ming W."/>
            <person name="Munidasa M."/>
            <person name="Muniz J."/>
            <person name="Nguyen L."/>
            <person name="Ongeri F."/>
            <person name="Osuji N."/>
            <person name="Pu L.-L."/>
            <person name="Puazo M."/>
            <person name="Qu C."/>
            <person name="Quiroz J."/>
            <person name="Raj R."/>
            <person name="Weissenberger G."/>
            <person name="Xin Y."/>
            <person name="Zou X."/>
            <person name="Han Y."/>
            <person name="Richards S."/>
            <person name="Worley K."/>
            <person name="Muzny D."/>
            <person name="Gibbs R."/>
        </authorList>
    </citation>
    <scope>NUCLEOTIDE SEQUENCE</scope>
    <source>
        <strain evidence="1">Sampled in the wild</strain>
    </source>
</reference>
<dbReference type="Proteomes" id="UP000792457">
    <property type="component" value="Unassembled WGS sequence"/>
</dbReference>
<protein>
    <recommendedName>
        <fullName evidence="3">Reverse transcriptase</fullName>
    </recommendedName>
</protein>
<dbReference type="AlphaFoldDB" id="A0A8K0NZH8"/>
<sequence>MWGGTDDWIQQLKIRMTASPQFLSGFGHLPYTIIQGREGGSPCPHHRRRGSQETIPDLQHHARAVQSIPEETSPYCEIPADDLKAHFERVCGETQYVPPDDQPSEVYGITSEEVREALLAPITVGEVARRLSRTSNTAPGPDGITWGDLRKFDARSKIYATVFNRCLKEGRTLEPWKISRTVLIYKEDCQQLEAHHT</sequence>
<evidence type="ECO:0008006" key="3">
    <source>
        <dbReference type="Google" id="ProtNLM"/>
    </source>
</evidence>
<reference evidence="1" key="2">
    <citation type="submission" date="2017-10" db="EMBL/GenBank/DDBJ databases">
        <title>Ladona fulva Genome sequencing and assembly.</title>
        <authorList>
            <person name="Murali S."/>
            <person name="Richards S."/>
            <person name="Bandaranaike D."/>
            <person name="Bellair M."/>
            <person name="Blankenburg K."/>
            <person name="Chao H."/>
            <person name="Dinh H."/>
            <person name="Doddapaneni H."/>
            <person name="Dugan-Rocha S."/>
            <person name="Elkadiri S."/>
            <person name="Gnanaolivu R."/>
            <person name="Hernandez B."/>
            <person name="Skinner E."/>
            <person name="Javaid M."/>
            <person name="Lee S."/>
            <person name="Li M."/>
            <person name="Ming W."/>
            <person name="Munidasa M."/>
            <person name="Muniz J."/>
            <person name="Nguyen L."/>
            <person name="Hughes D."/>
            <person name="Osuji N."/>
            <person name="Pu L.-L."/>
            <person name="Puazo M."/>
            <person name="Qu C."/>
            <person name="Quiroz J."/>
            <person name="Raj R."/>
            <person name="Weissenberger G."/>
            <person name="Xin Y."/>
            <person name="Zou X."/>
            <person name="Han Y."/>
            <person name="Worley K."/>
            <person name="Muzny D."/>
            <person name="Gibbs R."/>
        </authorList>
    </citation>
    <scope>NUCLEOTIDE SEQUENCE</scope>
    <source>
        <strain evidence="1">Sampled in the wild</strain>
    </source>
</reference>
<proteinExistence type="predicted"/>
<gene>
    <name evidence="1" type="ORF">J437_LFUL004172</name>
</gene>
<comment type="caution">
    <text evidence="1">The sequence shown here is derived from an EMBL/GenBank/DDBJ whole genome shotgun (WGS) entry which is preliminary data.</text>
</comment>